<dbReference type="RefSeq" id="WP_211041073.1">
    <property type="nucleotide sequence ID" value="NZ_JAELVF020000001.1"/>
</dbReference>
<name>A0A949N7N6_9ACTN</name>
<gene>
    <name evidence="2" type="ORF">JGS22_008295</name>
</gene>
<evidence type="ECO:0000256" key="1">
    <source>
        <dbReference type="SAM" id="SignalP"/>
    </source>
</evidence>
<reference evidence="2" key="1">
    <citation type="submission" date="2021-06" db="EMBL/GenBank/DDBJ databases">
        <title>Sequencing of actinobacteria type strains.</title>
        <authorList>
            <person name="Nguyen G.-S."/>
            <person name="Wentzel A."/>
        </authorList>
    </citation>
    <scope>NUCLEOTIDE SEQUENCE</scope>
    <source>
        <strain evidence="2">P38-E01</strain>
    </source>
</reference>
<keyword evidence="1" id="KW-0732">Signal</keyword>
<protein>
    <recommendedName>
        <fullName evidence="4">Secreted protein</fullName>
    </recommendedName>
</protein>
<accession>A0A949N7N6</accession>
<comment type="caution">
    <text evidence="2">The sequence shown here is derived from an EMBL/GenBank/DDBJ whole genome shotgun (WGS) entry which is preliminary data.</text>
</comment>
<evidence type="ECO:0008006" key="4">
    <source>
        <dbReference type="Google" id="ProtNLM"/>
    </source>
</evidence>
<evidence type="ECO:0000313" key="2">
    <source>
        <dbReference type="EMBL" id="MBU7597621.1"/>
    </source>
</evidence>
<feature type="chain" id="PRO_5037025122" description="Secreted protein" evidence="1">
    <location>
        <begin position="30"/>
        <end position="105"/>
    </location>
</feature>
<dbReference type="AlphaFoldDB" id="A0A949N7N6"/>
<organism evidence="2 3">
    <name type="scientific">Streptomyces tardus</name>
    <dbReference type="NCBI Taxonomy" id="2780544"/>
    <lineage>
        <taxon>Bacteria</taxon>
        <taxon>Bacillati</taxon>
        <taxon>Actinomycetota</taxon>
        <taxon>Actinomycetes</taxon>
        <taxon>Kitasatosporales</taxon>
        <taxon>Streptomycetaceae</taxon>
        <taxon>Streptomyces</taxon>
    </lineage>
</organism>
<sequence length="105" mass="10376">MARTRTARVIAAVAAVPLAAAMFTGVAHADNGAIAADDSRATVVSTSGSGFGDDSAGNAITNQQLATAPGSSNTANNQANSANVIGSGVTVIDQDNTTIVFSPLW</sequence>
<dbReference type="EMBL" id="JAELVF020000001">
    <property type="protein sequence ID" value="MBU7597621.1"/>
    <property type="molecule type" value="Genomic_DNA"/>
</dbReference>
<feature type="signal peptide" evidence="1">
    <location>
        <begin position="1"/>
        <end position="29"/>
    </location>
</feature>
<keyword evidence="3" id="KW-1185">Reference proteome</keyword>
<dbReference type="Proteomes" id="UP000694501">
    <property type="component" value="Unassembled WGS sequence"/>
</dbReference>
<evidence type="ECO:0000313" key="3">
    <source>
        <dbReference type="Proteomes" id="UP000694501"/>
    </source>
</evidence>
<proteinExistence type="predicted"/>